<evidence type="ECO:0000313" key="5">
    <source>
        <dbReference type="Proteomes" id="UP001648503"/>
    </source>
</evidence>
<keyword evidence="5" id="KW-1185">Reference proteome</keyword>
<keyword evidence="1" id="KW-0479">Metal-binding</keyword>
<reference evidence="4 5" key="1">
    <citation type="submission" date="2021-02" db="EMBL/GenBank/DDBJ databases">
        <title>Variation within the Batrachochytrium salamandrivorans European outbreak.</title>
        <authorList>
            <person name="Kelly M."/>
            <person name="Pasmans F."/>
            <person name="Shea T.P."/>
            <person name="Munoz J.F."/>
            <person name="Carranza S."/>
            <person name="Cuomo C.A."/>
            <person name="Martel A."/>
        </authorList>
    </citation>
    <scope>NUCLEOTIDE SEQUENCE [LARGE SCALE GENOMIC DNA]</scope>
    <source>
        <strain evidence="4 5">AMFP18/2</strain>
    </source>
</reference>
<evidence type="ECO:0000256" key="1">
    <source>
        <dbReference type="PROSITE-ProRule" id="PRU00042"/>
    </source>
</evidence>
<feature type="compositionally biased region" description="Acidic residues" evidence="2">
    <location>
        <begin position="378"/>
        <end position="387"/>
    </location>
</feature>
<dbReference type="InterPro" id="IPR013087">
    <property type="entry name" value="Znf_C2H2_type"/>
</dbReference>
<evidence type="ECO:0000313" key="4">
    <source>
        <dbReference type="EMBL" id="KAH6594388.1"/>
    </source>
</evidence>
<keyword evidence="1" id="KW-0862">Zinc</keyword>
<sequence>MEMGHLEWMPVTASMPQSMQILARPEQVSSGLPTTATTHLDSALGHSLDASASITPLPSTLAAVNVPAAQTGLANTNHGLDSSHMLPQDLSPPITPPPLHLVQHHAVLPPVTVANGPAVMDNDVFAFYQDRPRSLSISTTISDNADPSNASPELHALSSLPLNSLSDHYAALSISLLMHHRKSLGSQDTPSIHVLQADIDQVPAIVSPISIGRVNDPARSSSMAISAPSSRRRSRSILSTCPYPPQLGTTSSHSAQARSPKIPHLGSPQSLLAVPTGMVHKASVSSSAPSQKTPYLCTSCGKKYKHPNCLAKHRWEHTDHWKETSKLSISKHQQVQLLEAASVLIGFSVEPGKMVFDKNLNPTSIINTPRQSNSNSSVDDDDVDGYVDEGSSSSLDIDIERLSDDDRVGLAAHALDMT</sequence>
<proteinExistence type="predicted"/>
<feature type="compositionally biased region" description="Low complexity" evidence="2">
    <location>
        <begin position="217"/>
        <end position="229"/>
    </location>
</feature>
<accession>A0ABQ8F984</accession>
<feature type="region of interest" description="Disordered" evidence="2">
    <location>
        <begin position="365"/>
        <end position="392"/>
    </location>
</feature>
<dbReference type="Proteomes" id="UP001648503">
    <property type="component" value="Unassembled WGS sequence"/>
</dbReference>
<gene>
    <name evidence="4" type="ORF">BASA50_006635</name>
</gene>
<keyword evidence="1" id="KW-0863">Zinc-finger</keyword>
<organism evidence="4 5">
    <name type="scientific">Batrachochytrium salamandrivorans</name>
    <dbReference type="NCBI Taxonomy" id="1357716"/>
    <lineage>
        <taxon>Eukaryota</taxon>
        <taxon>Fungi</taxon>
        <taxon>Fungi incertae sedis</taxon>
        <taxon>Chytridiomycota</taxon>
        <taxon>Chytridiomycota incertae sedis</taxon>
        <taxon>Chytridiomycetes</taxon>
        <taxon>Rhizophydiales</taxon>
        <taxon>Rhizophydiales incertae sedis</taxon>
        <taxon>Batrachochytrium</taxon>
    </lineage>
</organism>
<protein>
    <recommendedName>
        <fullName evidence="3">C2H2-type domain-containing protein</fullName>
    </recommendedName>
</protein>
<evidence type="ECO:0000256" key="2">
    <source>
        <dbReference type="SAM" id="MobiDB-lite"/>
    </source>
</evidence>
<dbReference type="PROSITE" id="PS00028">
    <property type="entry name" value="ZINC_FINGER_C2H2_1"/>
    <property type="match status" value="1"/>
</dbReference>
<comment type="caution">
    <text evidence="4">The sequence shown here is derived from an EMBL/GenBank/DDBJ whole genome shotgun (WGS) entry which is preliminary data.</text>
</comment>
<dbReference type="EMBL" id="JAFCIX010000335">
    <property type="protein sequence ID" value="KAH6594388.1"/>
    <property type="molecule type" value="Genomic_DNA"/>
</dbReference>
<feature type="region of interest" description="Disordered" evidence="2">
    <location>
        <begin position="216"/>
        <end position="270"/>
    </location>
</feature>
<name>A0ABQ8F984_9FUNG</name>
<feature type="compositionally biased region" description="Polar residues" evidence="2">
    <location>
        <begin position="247"/>
        <end position="257"/>
    </location>
</feature>
<feature type="domain" description="C2H2-type" evidence="3">
    <location>
        <begin position="295"/>
        <end position="322"/>
    </location>
</feature>
<dbReference type="PROSITE" id="PS50157">
    <property type="entry name" value="ZINC_FINGER_C2H2_2"/>
    <property type="match status" value="1"/>
</dbReference>
<evidence type="ECO:0000259" key="3">
    <source>
        <dbReference type="PROSITE" id="PS50157"/>
    </source>
</evidence>